<feature type="compositionally biased region" description="Low complexity" evidence="1">
    <location>
        <begin position="62"/>
        <end position="86"/>
    </location>
</feature>
<proteinExistence type="predicted"/>
<feature type="region of interest" description="Disordered" evidence="1">
    <location>
        <begin position="256"/>
        <end position="293"/>
    </location>
</feature>
<protein>
    <submittedName>
        <fullName evidence="2">Uncharacterized protein</fullName>
    </submittedName>
</protein>
<organism evidence="2 3">
    <name type="scientific">Kibdelosporangium persicum</name>
    <dbReference type="NCBI Taxonomy" id="2698649"/>
    <lineage>
        <taxon>Bacteria</taxon>
        <taxon>Bacillati</taxon>
        <taxon>Actinomycetota</taxon>
        <taxon>Actinomycetes</taxon>
        <taxon>Pseudonocardiales</taxon>
        <taxon>Pseudonocardiaceae</taxon>
        <taxon>Kibdelosporangium</taxon>
    </lineage>
</organism>
<feature type="compositionally biased region" description="Low complexity" evidence="1">
    <location>
        <begin position="175"/>
        <end position="224"/>
    </location>
</feature>
<keyword evidence="3" id="KW-1185">Reference proteome</keyword>
<dbReference type="Proteomes" id="UP000763557">
    <property type="component" value="Unassembled WGS sequence"/>
</dbReference>
<accession>A0ABX2FBA8</accession>
<reference evidence="2 3" key="1">
    <citation type="submission" date="2020-01" db="EMBL/GenBank/DDBJ databases">
        <title>Kibdelosporangium persica a novel Actinomycetes from a hot desert in Iran.</title>
        <authorList>
            <person name="Safaei N."/>
            <person name="Zaburannyi N."/>
            <person name="Mueller R."/>
            <person name="Wink J."/>
        </authorList>
    </citation>
    <scope>NUCLEOTIDE SEQUENCE [LARGE SCALE GENOMIC DNA]</scope>
    <source>
        <strain evidence="2 3">4NS15</strain>
    </source>
</reference>
<evidence type="ECO:0000313" key="2">
    <source>
        <dbReference type="EMBL" id="NRN68659.1"/>
    </source>
</evidence>
<feature type="region of interest" description="Disordered" evidence="1">
    <location>
        <begin position="62"/>
        <end position="98"/>
    </location>
</feature>
<feature type="region of interest" description="Disordered" evidence="1">
    <location>
        <begin position="305"/>
        <end position="333"/>
    </location>
</feature>
<feature type="compositionally biased region" description="Basic and acidic residues" evidence="1">
    <location>
        <begin position="225"/>
        <end position="238"/>
    </location>
</feature>
<evidence type="ECO:0000313" key="3">
    <source>
        <dbReference type="Proteomes" id="UP000763557"/>
    </source>
</evidence>
<comment type="caution">
    <text evidence="2">The sequence shown here is derived from an EMBL/GenBank/DDBJ whole genome shotgun (WGS) entry which is preliminary data.</text>
</comment>
<feature type="compositionally biased region" description="Pro residues" evidence="1">
    <location>
        <begin position="263"/>
        <end position="277"/>
    </location>
</feature>
<feature type="region of interest" description="Disordered" evidence="1">
    <location>
        <begin position="151"/>
        <end position="242"/>
    </location>
</feature>
<dbReference type="EMBL" id="JAAATY010000021">
    <property type="protein sequence ID" value="NRN68659.1"/>
    <property type="molecule type" value="Genomic_DNA"/>
</dbReference>
<gene>
    <name evidence="2" type="ORF">GC106_59020</name>
</gene>
<sequence length="333" mass="33533">MVVLVTGSGQARGACAMLRRLVMRLLLLTGFTAAGWLASVLLMSGTASADLIKLPELPGITSAPQQSAQQQSAPQQSAQQSTRQPAKPAKKVSSGQGGGLVGGLLGGVVSTVNTTVSTVTTTVTNTVNTVTKTVTSTVSGVKKTVTTVVDRVTDSPQSTPGDDGDNSLLPEPVVDLLTPDPKSDTDTTTDSNTARGTVETTAAEVPAPVVAATEPPAPAVTEAPVTERPRVQHHEVRRTQATAHPVRVGSIQEKVAPADKSPGPMPGPSAPVAPAAPAPTASAGGNGGSDARGLLAVLTPHSALAPPQAGLVPREHTRTETGRCAGLPATAPD</sequence>
<evidence type="ECO:0000256" key="1">
    <source>
        <dbReference type="SAM" id="MobiDB-lite"/>
    </source>
</evidence>
<name>A0ABX2FBA8_9PSEU</name>